<keyword evidence="4 5" id="KW-0472">Membrane</keyword>
<gene>
    <name evidence="7" type="ORF">ACFSC0_07830</name>
</gene>
<accession>A0ABW4MZP0</accession>
<evidence type="ECO:0000256" key="1">
    <source>
        <dbReference type="ARBA" id="ARBA00004141"/>
    </source>
</evidence>
<evidence type="ECO:0000259" key="6">
    <source>
        <dbReference type="Pfam" id="PF12698"/>
    </source>
</evidence>
<reference evidence="8" key="1">
    <citation type="journal article" date="2019" name="Int. J. Syst. Evol. Microbiol.">
        <title>The Global Catalogue of Microorganisms (GCM) 10K type strain sequencing project: providing services to taxonomists for standard genome sequencing and annotation.</title>
        <authorList>
            <consortium name="The Broad Institute Genomics Platform"/>
            <consortium name="The Broad Institute Genome Sequencing Center for Infectious Disease"/>
            <person name="Wu L."/>
            <person name="Ma J."/>
        </authorList>
    </citation>
    <scope>NUCLEOTIDE SEQUENCE [LARGE SCALE GENOMIC DNA]</scope>
    <source>
        <strain evidence="8">DFY28</strain>
    </source>
</reference>
<evidence type="ECO:0000256" key="4">
    <source>
        <dbReference type="ARBA" id="ARBA00023136"/>
    </source>
</evidence>
<comment type="caution">
    <text evidence="7">The sequence shown here is derived from an EMBL/GenBank/DDBJ whole genome shotgun (WGS) entry which is preliminary data.</text>
</comment>
<name>A0ABW4MZP0_9CAUL</name>
<evidence type="ECO:0000313" key="8">
    <source>
        <dbReference type="Proteomes" id="UP001597237"/>
    </source>
</evidence>
<dbReference type="PANTHER" id="PTHR43471">
    <property type="entry name" value="ABC TRANSPORTER PERMEASE"/>
    <property type="match status" value="1"/>
</dbReference>
<sequence length="493" mass="52620">MRAVLLIAWREFRQVVRTRGFWISLLVLPLALGVTYLGQRLGGPSGGVAYMLVDGTGQYGSAIRQRLEMGHQRQVLIELSRYEARWLGEGPAEPRRWFSEAEVAEFIASGGAPARLRTLQTRLPEEAPPFEPPSPAVAEAAPPRSVAAARDPAAVEAAVWAFIGEQTATDYGRRRLTTVVYIPPQFGETTAAVRVWTSGVPSATVIEVVRSELARQLRRQALAGAGVPAEKVAAIESLQAPVLVTSAPPRPASRMTAGSILPLGAAYLLLMSMLMSGSLLLQGVMEERSNKLLEAVLACVTPAQLMYGKLLGLGAVGLIMIGAWGGCAALAAASVDGPVGEVIKAVTPAAGGGWLLAAVLFYFFAGQVMYATLFLAVGSMSDSMQDAQGYLTPIMLTVLLPFMLLMGQMMRNPDGFLPTVLPWIPIYTPFAMLARMGQGVSVAEAVGTSVLLVAFIAVELVLLGRLFRRNLLRTGQPPRLGELARLMRAKAGD</sequence>
<feature type="transmembrane region" description="Helical" evidence="5">
    <location>
        <begin position="310"/>
        <end position="333"/>
    </location>
</feature>
<keyword evidence="2 5" id="KW-0812">Transmembrane</keyword>
<dbReference type="EMBL" id="JBHUEY010000001">
    <property type="protein sequence ID" value="MFD1783300.1"/>
    <property type="molecule type" value="Genomic_DNA"/>
</dbReference>
<dbReference type="Proteomes" id="UP001597237">
    <property type="component" value="Unassembled WGS sequence"/>
</dbReference>
<organism evidence="7 8">
    <name type="scientific">Phenylobacterium terrae</name>
    <dbReference type="NCBI Taxonomy" id="2665495"/>
    <lineage>
        <taxon>Bacteria</taxon>
        <taxon>Pseudomonadati</taxon>
        <taxon>Pseudomonadota</taxon>
        <taxon>Alphaproteobacteria</taxon>
        <taxon>Caulobacterales</taxon>
        <taxon>Caulobacteraceae</taxon>
        <taxon>Phenylobacterium</taxon>
    </lineage>
</organism>
<feature type="transmembrane region" description="Helical" evidence="5">
    <location>
        <begin position="20"/>
        <end position="38"/>
    </location>
</feature>
<keyword evidence="8" id="KW-1185">Reference proteome</keyword>
<evidence type="ECO:0000313" key="7">
    <source>
        <dbReference type="EMBL" id="MFD1783300.1"/>
    </source>
</evidence>
<dbReference type="PANTHER" id="PTHR43471:SF3">
    <property type="entry name" value="ABC TRANSPORTER PERMEASE PROTEIN NATB"/>
    <property type="match status" value="1"/>
</dbReference>
<proteinExistence type="predicted"/>
<feature type="domain" description="ABC-2 type transporter transmembrane" evidence="6">
    <location>
        <begin position="175"/>
        <end position="462"/>
    </location>
</feature>
<feature type="transmembrane region" description="Helical" evidence="5">
    <location>
        <begin position="353"/>
        <end position="377"/>
    </location>
</feature>
<dbReference type="RefSeq" id="WP_377284443.1">
    <property type="nucleotide sequence ID" value="NZ_JBHRSI010000015.1"/>
</dbReference>
<keyword evidence="3 5" id="KW-1133">Transmembrane helix</keyword>
<dbReference type="InterPro" id="IPR013525">
    <property type="entry name" value="ABC2_TM"/>
</dbReference>
<evidence type="ECO:0000256" key="5">
    <source>
        <dbReference type="SAM" id="Phobius"/>
    </source>
</evidence>
<evidence type="ECO:0000256" key="2">
    <source>
        <dbReference type="ARBA" id="ARBA00022692"/>
    </source>
</evidence>
<dbReference type="Pfam" id="PF12698">
    <property type="entry name" value="ABC2_membrane_3"/>
    <property type="match status" value="1"/>
</dbReference>
<evidence type="ECO:0000256" key="3">
    <source>
        <dbReference type="ARBA" id="ARBA00022989"/>
    </source>
</evidence>
<feature type="transmembrane region" description="Helical" evidence="5">
    <location>
        <begin position="260"/>
        <end position="281"/>
    </location>
</feature>
<feature type="transmembrane region" description="Helical" evidence="5">
    <location>
        <begin position="446"/>
        <end position="467"/>
    </location>
</feature>
<protein>
    <submittedName>
        <fullName evidence="7">ABC transporter permease</fullName>
    </submittedName>
</protein>
<feature type="transmembrane region" description="Helical" evidence="5">
    <location>
        <begin position="389"/>
        <end position="410"/>
    </location>
</feature>
<comment type="subcellular location">
    <subcellularLocation>
        <location evidence="1">Membrane</location>
        <topology evidence="1">Multi-pass membrane protein</topology>
    </subcellularLocation>
</comment>